<dbReference type="RefSeq" id="WP_070930182.1">
    <property type="nucleotide sequence ID" value="NZ_MLHW01000001.1"/>
</dbReference>
<reference evidence="1 2" key="1">
    <citation type="submission" date="2016-10" db="EMBL/GenBank/DDBJ databases">
        <title>Evaluation of Human, Animal and Environmental Mycobacterium chelonae Isolates by Core Genome Phylogenomic Analysis, Targeted Gene Comparison, and Anti-microbial Susceptibility Patterns: A Tale of Mistaken Identities.</title>
        <authorList>
            <person name="Fogelson S.B."/>
            <person name="Camus A.C."/>
            <person name="Lorenz W."/>
            <person name="Vasireddy R."/>
            <person name="Vasireddy S."/>
            <person name="Smith T."/>
            <person name="Brown-Elliott B.A."/>
            <person name="Wallace R.J.Jr."/>
            <person name="Hasan N.A."/>
            <person name="Reischl U."/>
            <person name="Sanchez S."/>
        </authorList>
    </citation>
    <scope>NUCLEOTIDE SEQUENCE [LARGE SCALE GENOMIC DNA]</scope>
    <source>
        <strain evidence="1 2">42895</strain>
    </source>
</reference>
<sequence length="116" mass="12830">MLYKSIGQGIDEWRTFMSEHLELYGGATTMQTARYTVDLLLLVSSLTSAATRLAAHGNPGARTPLADAALDLRSALDRLYDARDELRKAAGATRVQYDQFRNFRNSAILGRVPAVR</sequence>
<accession>A0AB73LQF8</accession>
<proteinExistence type="predicted"/>
<name>A0AB73LQF8_MYCCH</name>
<evidence type="ECO:0000313" key="1">
    <source>
        <dbReference type="EMBL" id="OHT55815.1"/>
    </source>
</evidence>
<comment type="caution">
    <text evidence="1">The sequence shown here is derived from an EMBL/GenBank/DDBJ whole genome shotgun (WGS) entry which is preliminary data.</text>
</comment>
<evidence type="ECO:0000313" key="2">
    <source>
        <dbReference type="Proteomes" id="UP000180113"/>
    </source>
</evidence>
<gene>
    <name evidence="1" type="ORF">BKG62_06920</name>
</gene>
<protein>
    <submittedName>
        <fullName evidence="1">Uncharacterized protein</fullName>
    </submittedName>
</protein>
<organism evidence="1 2">
    <name type="scientific">Mycobacteroides chelonae</name>
    <name type="common">Mycobacterium chelonae</name>
    <dbReference type="NCBI Taxonomy" id="1774"/>
    <lineage>
        <taxon>Bacteria</taxon>
        <taxon>Bacillati</taxon>
        <taxon>Actinomycetota</taxon>
        <taxon>Actinomycetes</taxon>
        <taxon>Mycobacteriales</taxon>
        <taxon>Mycobacteriaceae</taxon>
        <taxon>Mycobacteroides</taxon>
    </lineage>
</organism>
<dbReference type="AlphaFoldDB" id="A0AB73LQF8"/>
<dbReference type="Proteomes" id="UP000180113">
    <property type="component" value="Unassembled WGS sequence"/>
</dbReference>
<dbReference type="EMBL" id="MLHW01000001">
    <property type="protein sequence ID" value="OHT55815.1"/>
    <property type="molecule type" value="Genomic_DNA"/>
</dbReference>